<comment type="caution">
    <text evidence="2">The sequence shown here is derived from an EMBL/GenBank/DDBJ whole genome shotgun (WGS) entry which is preliminary data.</text>
</comment>
<proteinExistence type="predicted"/>
<dbReference type="OrthoDB" id="9812065at2"/>
<evidence type="ECO:0000313" key="2">
    <source>
        <dbReference type="EMBL" id="RQW75279.1"/>
    </source>
</evidence>
<dbReference type="InterPro" id="IPR002509">
    <property type="entry name" value="NODB_dom"/>
</dbReference>
<dbReference type="InterPro" id="IPR014235">
    <property type="entry name" value="Spore_PdaA"/>
</dbReference>
<evidence type="ECO:0000313" key="3">
    <source>
        <dbReference type="Proteomes" id="UP000274033"/>
    </source>
</evidence>
<sequence length="271" mass="31407">MWKHHILGFMLCTIVMIVAILTLQPNYAAAEQHSWGFTRSKDGLGADAGAKFESILERYGAFYKGNPNEKVVYLTFDNGFEAGYTEGILDTLRKENVPATFFLVGHYIDSAPELVKQMVKDGHIIGNHSYKHPNMAKLSDEEMVEEWRKFDEALKELTGIERTYYARPPEGVFSERMLELGNKNGYTHMFWSIAFKDWDTDKTHGKEYAYNHLMNQLHPGALILMHTVSKHNADALPDFIREAKKQGYRFESLDNLVMDYHLNNWKWDKWS</sequence>
<dbReference type="InterPro" id="IPR050248">
    <property type="entry name" value="Polysacc_deacetylase_ArnD"/>
</dbReference>
<dbReference type="GO" id="GO:0005975">
    <property type="term" value="P:carbohydrate metabolic process"/>
    <property type="evidence" value="ECO:0007669"/>
    <property type="project" value="InterPro"/>
</dbReference>
<dbReference type="Proteomes" id="UP000274033">
    <property type="component" value="Unassembled WGS sequence"/>
</dbReference>
<accession>A0A3N9UGK8</accession>
<dbReference type="SUPFAM" id="SSF88713">
    <property type="entry name" value="Glycoside hydrolase/deacetylase"/>
    <property type="match status" value="1"/>
</dbReference>
<feature type="domain" description="NodB homology" evidence="1">
    <location>
        <begin position="70"/>
        <end position="251"/>
    </location>
</feature>
<dbReference type="Gene3D" id="3.20.20.370">
    <property type="entry name" value="Glycoside hydrolase/deacetylase"/>
    <property type="match status" value="1"/>
</dbReference>
<dbReference type="RefSeq" id="WP_124763936.1">
    <property type="nucleotide sequence ID" value="NZ_JAFBDY010000004.1"/>
</dbReference>
<dbReference type="InterPro" id="IPR011330">
    <property type="entry name" value="Glyco_hydro/deAcase_b/a-brl"/>
</dbReference>
<dbReference type="PANTHER" id="PTHR10587">
    <property type="entry name" value="GLYCOSYL TRANSFERASE-RELATED"/>
    <property type="match status" value="1"/>
</dbReference>
<dbReference type="Pfam" id="PF01522">
    <property type="entry name" value="Polysacc_deac_1"/>
    <property type="match status" value="1"/>
</dbReference>
<name>A0A3N9UGK8_9BACI</name>
<gene>
    <name evidence="2" type="ORF">EBB45_07940</name>
</gene>
<keyword evidence="3" id="KW-1185">Reference proteome</keyword>
<dbReference type="CDD" id="cd10948">
    <property type="entry name" value="CE4_BsPdaA_like"/>
    <property type="match status" value="1"/>
</dbReference>
<evidence type="ECO:0000259" key="1">
    <source>
        <dbReference type="PROSITE" id="PS51677"/>
    </source>
</evidence>
<dbReference type="GO" id="GO:0016020">
    <property type="term" value="C:membrane"/>
    <property type="evidence" value="ECO:0007669"/>
    <property type="project" value="TreeGrafter"/>
</dbReference>
<dbReference type="PROSITE" id="PS51677">
    <property type="entry name" value="NODB"/>
    <property type="match status" value="1"/>
</dbReference>
<dbReference type="EMBL" id="RRCT01000005">
    <property type="protein sequence ID" value="RQW75279.1"/>
    <property type="molecule type" value="Genomic_DNA"/>
</dbReference>
<dbReference type="AlphaFoldDB" id="A0A3N9UGK8"/>
<dbReference type="GO" id="GO:0016810">
    <property type="term" value="F:hydrolase activity, acting on carbon-nitrogen (but not peptide) bonds"/>
    <property type="evidence" value="ECO:0007669"/>
    <property type="project" value="InterPro"/>
</dbReference>
<organism evidence="2 3">
    <name type="scientific">Lysinibacillus composti</name>
    <dbReference type="NCBI Taxonomy" id="720633"/>
    <lineage>
        <taxon>Bacteria</taxon>
        <taxon>Bacillati</taxon>
        <taxon>Bacillota</taxon>
        <taxon>Bacilli</taxon>
        <taxon>Bacillales</taxon>
        <taxon>Bacillaceae</taxon>
        <taxon>Lysinibacillus</taxon>
    </lineage>
</organism>
<dbReference type="PANTHER" id="PTHR10587:SF78">
    <property type="entry name" value="PEPTIDOGLYCAN-N-ACETYLMURAMIC ACID DEACETYLASE PDAA"/>
    <property type="match status" value="1"/>
</dbReference>
<protein>
    <submittedName>
        <fullName evidence="2">Polysaccharide deacetylase</fullName>
    </submittedName>
</protein>
<reference evidence="2 3" key="1">
    <citation type="journal article" date="2013" name="J. Microbiol.">
        <title>Lysinibacillus chungkukjangi sp. nov., isolated from Chungkukjang, Korean fermented soybean food.</title>
        <authorList>
            <person name="Kim S.J."/>
            <person name="Jang Y.H."/>
            <person name="Hamada M."/>
            <person name="Ahn J.H."/>
            <person name="Weon H.Y."/>
            <person name="Suzuki K."/>
            <person name="Whang K.S."/>
            <person name="Kwon S.W."/>
        </authorList>
    </citation>
    <scope>NUCLEOTIDE SEQUENCE [LARGE SCALE GENOMIC DNA]</scope>
    <source>
        <strain evidence="2 3">MCCC 1A12701</strain>
    </source>
</reference>